<feature type="transmembrane region" description="Helical" evidence="6">
    <location>
        <begin position="259"/>
        <end position="282"/>
    </location>
</feature>
<evidence type="ECO:0000313" key="8">
    <source>
        <dbReference type="Proteomes" id="UP000769157"/>
    </source>
</evidence>
<feature type="transmembrane region" description="Helical" evidence="6">
    <location>
        <begin position="372"/>
        <end position="395"/>
    </location>
</feature>
<feature type="transmembrane region" description="Helical" evidence="6">
    <location>
        <begin position="294"/>
        <end position="318"/>
    </location>
</feature>
<protein>
    <submittedName>
        <fullName evidence="7">Uncharacterized protein</fullName>
    </submittedName>
</protein>
<dbReference type="InterPro" id="IPR002528">
    <property type="entry name" value="MATE_fam"/>
</dbReference>
<feature type="transmembrane region" description="Helical" evidence="6">
    <location>
        <begin position="69"/>
        <end position="92"/>
    </location>
</feature>
<dbReference type="Pfam" id="PF01554">
    <property type="entry name" value="MatE"/>
    <property type="match status" value="2"/>
</dbReference>
<dbReference type="GO" id="GO:0042910">
    <property type="term" value="F:xenobiotic transmembrane transporter activity"/>
    <property type="evidence" value="ECO:0007669"/>
    <property type="project" value="InterPro"/>
</dbReference>
<dbReference type="GeneID" id="70233338"/>
<feature type="transmembrane region" description="Helical" evidence="6">
    <location>
        <begin position="155"/>
        <end position="177"/>
    </location>
</feature>
<proteinExistence type="inferred from homology"/>
<comment type="similarity">
    <text evidence="2">Belongs to the multi antimicrobial extrusion (MATE) (TC 2.A.66.1) family.</text>
</comment>
<keyword evidence="4 6" id="KW-1133">Transmembrane helix</keyword>
<feature type="transmembrane region" description="Helical" evidence="6">
    <location>
        <begin position="217"/>
        <end position="238"/>
    </location>
</feature>
<evidence type="ECO:0000256" key="3">
    <source>
        <dbReference type="ARBA" id="ARBA00022692"/>
    </source>
</evidence>
<dbReference type="AlphaFoldDB" id="A0A9P8PD37"/>
<reference evidence="7" key="1">
    <citation type="journal article" date="2021" name="Open Biol.">
        <title>Shared evolutionary footprints suggest mitochondrial oxidative damage underlies multiple complex I losses in fungi.</title>
        <authorList>
            <person name="Schikora-Tamarit M.A."/>
            <person name="Marcet-Houben M."/>
            <person name="Nosek J."/>
            <person name="Gabaldon T."/>
        </authorList>
    </citation>
    <scope>NUCLEOTIDE SEQUENCE</scope>
    <source>
        <strain evidence="7">CBS6075</strain>
    </source>
</reference>
<evidence type="ECO:0000256" key="2">
    <source>
        <dbReference type="ARBA" id="ARBA00010199"/>
    </source>
</evidence>
<reference evidence="7" key="2">
    <citation type="submission" date="2021-01" db="EMBL/GenBank/DDBJ databases">
        <authorList>
            <person name="Schikora-Tamarit M.A."/>
        </authorList>
    </citation>
    <scope>NUCLEOTIDE SEQUENCE</scope>
    <source>
        <strain evidence="7">CBS6075</strain>
    </source>
</reference>
<evidence type="ECO:0000256" key="4">
    <source>
        <dbReference type="ARBA" id="ARBA00022989"/>
    </source>
</evidence>
<name>A0A9P8PD37_9ASCO</name>
<sequence>MSEDSSLVQEAFPSYTEDPIKFEAATTTLKDEVLYIVENAIPTVVTFSFQFTFQVMAPIYFAGQHGDQYLAASSLSMAIFWITGPVIVNGFSTAMDTMCSTAYGAGSYDKVGLYYKKCVTILILAFIPMSFFWLNSAPVIRLTTDDEDMVALCDLYLKLMPFLAIPMVVFECSKKFLQSQNKFNVPTRIMLLGLPITFALNHFLFDIGFLAPPISLILGYWIITALILGYICFIDGYQCWNPNTTMQQLFSDWAPFFDLGVPGVLMIMSEAFAFRIITFLSARFGPLAIEAQTIVTTVASLSYQLPFSVGICCSTRIANYIGARSGNYKMALKCAIGAGWVLSFFNLAWMSLLRYPIAKIFARDEKLIELSARLFIVVAINQFLDSINIICAALLRSQGRQNVGSVLSLLCYYVVATPIGVVAAFPFGLQVYGLWFGLAIGVGILSIAELMLVLKTDWMAILKKSTNIV</sequence>
<dbReference type="InterPro" id="IPR045069">
    <property type="entry name" value="MATE_euk"/>
</dbReference>
<dbReference type="CDD" id="cd13132">
    <property type="entry name" value="MATE_eukaryotic"/>
    <property type="match status" value="1"/>
</dbReference>
<evidence type="ECO:0000256" key="6">
    <source>
        <dbReference type="SAM" id="Phobius"/>
    </source>
</evidence>
<evidence type="ECO:0000256" key="5">
    <source>
        <dbReference type="ARBA" id="ARBA00023136"/>
    </source>
</evidence>
<accession>A0A9P8PD37</accession>
<keyword evidence="5 6" id="KW-0472">Membrane</keyword>
<feature type="transmembrane region" description="Helical" evidence="6">
    <location>
        <begin position="40"/>
        <end position="63"/>
    </location>
</feature>
<organism evidence="7 8">
    <name type="scientific">Ogataea philodendri</name>
    <dbReference type="NCBI Taxonomy" id="1378263"/>
    <lineage>
        <taxon>Eukaryota</taxon>
        <taxon>Fungi</taxon>
        <taxon>Dikarya</taxon>
        <taxon>Ascomycota</taxon>
        <taxon>Saccharomycotina</taxon>
        <taxon>Pichiomycetes</taxon>
        <taxon>Pichiales</taxon>
        <taxon>Pichiaceae</taxon>
        <taxon>Ogataea</taxon>
    </lineage>
</organism>
<keyword evidence="3 6" id="KW-0812">Transmembrane</keyword>
<gene>
    <name evidence="7" type="ORF">OGAPHI_001370</name>
</gene>
<dbReference type="GO" id="GO:0016020">
    <property type="term" value="C:membrane"/>
    <property type="evidence" value="ECO:0007669"/>
    <property type="project" value="UniProtKB-SubCell"/>
</dbReference>
<evidence type="ECO:0000313" key="7">
    <source>
        <dbReference type="EMBL" id="KAH3669249.1"/>
    </source>
</evidence>
<dbReference type="GO" id="GO:0015297">
    <property type="term" value="F:antiporter activity"/>
    <property type="evidence" value="ECO:0007669"/>
    <property type="project" value="InterPro"/>
</dbReference>
<feature type="transmembrane region" description="Helical" evidence="6">
    <location>
        <begin position="330"/>
        <end position="352"/>
    </location>
</feature>
<dbReference type="Proteomes" id="UP000769157">
    <property type="component" value="Unassembled WGS sequence"/>
</dbReference>
<dbReference type="RefSeq" id="XP_046063512.1">
    <property type="nucleotide sequence ID" value="XM_046202124.1"/>
</dbReference>
<feature type="transmembrane region" description="Helical" evidence="6">
    <location>
        <begin position="434"/>
        <end position="454"/>
    </location>
</feature>
<feature type="transmembrane region" description="Helical" evidence="6">
    <location>
        <begin position="407"/>
        <end position="428"/>
    </location>
</feature>
<dbReference type="PANTHER" id="PTHR11206">
    <property type="entry name" value="MULTIDRUG RESISTANCE PROTEIN"/>
    <property type="match status" value="1"/>
</dbReference>
<feature type="transmembrane region" description="Helical" evidence="6">
    <location>
        <begin position="189"/>
        <end position="211"/>
    </location>
</feature>
<dbReference type="GO" id="GO:1990961">
    <property type="term" value="P:xenobiotic detoxification by transmembrane export across the plasma membrane"/>
    <property type="evidence" value="ECO:0007669"/>
    <property type="project" value="InterPro"/>
</dbReference>
<evidence type="ECO:0000256" key="1">
    <source>
        <dbReference type="ARBA" id="ARBA00004141"/>
    </source>
</evidence>
<comment type="subcellular location">
    <subcellularLocation>
        <location evidence="1">Membrane</location>
        <topology evidence="1">Multi-pass membrane protein</topology>
    </subcellularLocation>
</comment>
<comment type="caution">
    <text evidence="7">The sequence shown here is derived from an EMBL/GenBank/DDBJ whole genome shotgun (WGS) entry which is preliminary data.</text>
</comment>
<dbReference type="NCBIfam" id="TIGR00797">
    <property type="entry name" value="matE"/>
    <property type="match status" value="1"/>
</dbReference>
<dbReference type="OrthoDB" id="2126698at2759"/>
<keyword evidence="8" id="KW-1185">Reference proteome</keyword>
<dbReference type="EMBL" id="JAEUBE010000137">
    <property type="protein sequence ID" value="KAH3669249.1"/>
    <property type="molecule type" value="Genomic_DNA"/>
</dbReference>
<feature type="transmembrane region" description="Helical" evidence="6">
    <location>
        <begin position="113"/>
        <end position="135"/>
    </location>
</feature>